<keyword evidence="9" id="KW-1185">Reference proteome</keyword>
<dbReference type="Proteomes" id="UP000014500">
    <property type="component" value="Unassembled WGS sequence"/>
</dbReference>
<dbReference type="Pfam" id="PF04083">
    <property type="entry name" value="Abhydro_lipase"/>
    <property type="match status" value="1"/>
</dbReference>
<feature type="domain" description="Partial AB-hydrolase lipase" evidence="7">
    <location>
        <begin position="79"/>
        <end position="136"/>
    </location>
</feature>
<reference evidence="9" key="1">
    <citation type="submission" date="2011-05" db="EMBL/GenBank/DDBJ databases">
        <authorList>
            <person name="Richards S.R."/>
            <person name="Qu J."/>
            <person name="Jiang H."/>
            <person name="Jhangiani S.N."/>
            <person name="Agravi P."/>
            <person name="Goodspeed R."/>
            <person name="Gross S."/>
            <person name="Mandapat C."/>
            <person name="Jackson L."/>
            <person name="Mathew T."/>
            <person name="Pu L."/>
            <person name="Thornton R."/>
            <person name="Saada N."/>
            <person name="Wilczek-Boney K.B."/>
            <person name="Lee S."/>
            <person name="Kovar C."/>
            <person name="Wu Y."/>
            <person name="Scherer S.E."/>
            <person name="Worley K.C."/>
            <person name="Muzny D.M."/>
            <person name="Gibbs R."/>
        </authorList>
    </citation>
    <scope>NUCLEOTIDE SEQUENCE</scope>
    <source>
        <strain evidence="9">Brora</strain>
    </source>
</reference>
<dbReference type="Gene3D" id="3.40.50.1820">
    <property type="entry name" value="alpha/beta hydrolase"/>
    <property type="match status" value="2"/>
</dbReference>
<dbReference type="EMBL" id="JH432010">
    <property type="status" value="NOT_ANNOTATED_CDS"/>
    <property type="molecule type" value="Genomic_DNA"/>
</dbReference>
<evidence type="ECO:0000256" key="2">
    <source>
        <dbReference type="ARBA" id="ARBA00022729"/>
    </source>
</evidence>
<dbReference type="EnsemblMetazoa" id="SMAR011008-RA">
    <property type="protein sequence ID" value="SMAR011008-PA"/>
    <property type="gene ID" value="SMAR011008"/>
</dbReference>
<evidence type="ECO:0000313" key="9">
    <source>
        <dbReference type="Proteomes" id="UP000014500"/>
    </source>
</evidence>
<organism evidence="8 9">
    <name type="scientific">Strigamia maritima</name>
    <name type="common">European centipede</name>
    <name type="synonym">Geophilus maritimus</name>
    <dbReference type="NCBI Taxonomy" id="126957"/>
    <lineage>
        <taxon>Eukaryota</taxon>
        <taxon>Metazoa</taxon>
        <taxon>Ecdysozoa</taxon>
        <taxon>Arthropoda</taxon>
        <taxon>Myriapoda</taxon>
        <taxon>Chilopoda</taxon>
        <taxon>Pleurostigmophora</taxon>
        <taxon>Geophilomorpha</taxon>
        <taxon>Linotaeniidae</taxon>
        <taxon>Strigamia</taxon>
    </lineage>
</organism>
<name>T1JB73_STRMM</name>
<dbReference type="AlphaFoldDB" id="T1JB73"/>
<reference evidence="8" key="2">
    <citation type="submission" date="2015-02" db="UniProtKB">
        <authorList>
            <consortium name="EnsemblMetazoa"/>
        </authorList>
    </citation>
    <scope>IDENTIFICATION</scope>
</reference>
<dbReference type="PhylomeDB" id="T1JB73"/>
<dbReference type="STRING" id="126957.T1JB73"/>
<keyword evidence="4" id="KW-0442">Lipid degradation</keyword>
<dbReference type="eggNOG" id="KOG2624">
    <property type="taxonomic scope" value="Eukaryota"/>
</dbReference>
<dbReference type="SUPFAM" id="SSF53474">
    <property type="entry name" value="alpha/beta-Hydrolases"/>
    <property type="match status" value="2"/>
</dbReference>
<dbReference type="GO" id="GO:0016042">
    <property type="term" value="P:lipid catabolic process"/>
    <property type="evidence" value="ECO:0007669"/>
    <property type="project" value="UniProtKB-KW"/>
</dbReference>
<evidence type="ECO:0000256" key="5">
    <source>
        <dbReference type="ARBA" id="ARBA00023098"/>
    </source>
</evidence>
<dbReference type="FunFam" id="3.40.50.1820:FF:000057">
    <property type="entry name" value="Lipase"/>
    <property type="match status" value="1"/>
</dbReference>
<dbReference type="InterPro" id="IPR029058">
    <property type="entry name" value="AB_hydrolase_fold"/>
</dbReference>
<evidence type="ECO:0000256" key="1">
    <source>
        <dbReference type="ARBA" id="ARBA00010701"/>
    </source>
</evidence>
<dbReference type="InterPro" id="IPR006693">
    <property type="entry name" value="AB_hydrolase_lipase"/>
</dbReference>
<protein>
    <recommendedName>
        <fullName evidence="7">Partial AB-hydrolase lipase domain-containing protein</fullName>
    </recommendedName>
</protein>
<dbReference type="GO" id="GO:0016787">
    <property type="term" value="F:hydrolase activity"/>
    <property type="evidence" value="ECO:0007669"/>
    <property type="project" value="UniProtKB-KW"/>
</dbReference>
<dbReference type="HOGENOM" id="CLU_010974_0_3_1"/>
<evidence type="ECO:0000256" key="6">
    <source>
        <dbReference type="ARBA" id="ARBA00023180"/>
    </source>
</evidence>
<keyword evidence="5" id="KW-0443">Lipid metabolism</keyword>
<proteinExistence type="inferred from homology"/>
<accession>T1JB73</accession>
<keyword evidence="2" id="KW-0732">Signal</keyword>
<evidence type="ECO:0000313" key="8">
    <source>
        <dbReference type="EnsemblMetazoa" id="SMAR011008-PA"/>
    </source>
</evidence>
<sequence length="438" mass="49789">MWKNSEVIPPEYDLTKIKIPVAIINSANDGLSNPFDVEIVSRQLSNLIFRHEMPEKLTSHIDFLFHEPKKLVNTILPTNLIQLYGYPAENHTVVTDDGYIITLHRIPGGKTNKSQNGIPVLLLHGAWICSSTWVDNGEESWGFILADEGYDVWMGNFRDNSYTRQLVDDGTKDEIIGWDKLSVYEVPTIVDYVRNATGFNQILAIGYSMGTTSTFASLSVNEELNNKIKGFVALAPVSNFKYISSVGAKIAIFLIRKFPIIFKPLYKDSILPAKSVRRDFLLRLCPAIGHSSLCKLWFDYGSGYNPNSFNQTRLPIYLLHTVDTFPDRFLCHWAQGSSKMKMTGYDYGKKKNFENYNQATPIEYDLTKIKIPVAIIYSANDVFSSPIDVEIISRQLSNLIYKQLLPGELITHLDFLFHEPKKLINTILPVLSSMWNKN</sequence>
<comment type="similarity">
    <text evidence="1">Belongs to the AB hydrolase superfamily. Lipase family.</text>
</comment>
<evidence type="ECO:0000259" key="7">
    <source>
        <dbReference type="Pfam" id="PF04083"/>
    </source>
</evidence>
<evidence type="ECO:0000256" key="3">
    <source>
        <dbReference type="ARBA" id="ARBA00022801"/>
    </source>
</evidence>
<dbReference type="PANTHER" id="PTHR11005">
    <property type="entry name" value="LYSOSOMAL ACID LIPASE-RELATED"/>
    <property type="match status" value="1"/>
</dbReference>
<dbReference type="OMA" id="DFLFHEP"/>
<keyword evidence="3" id="KW-0378">Hydrolase</keyword>
<keyword evidence="6" id="KW-0325">Glycoprotein</keyword>
<evidence type="ECO:0000256" key="4">
    <source>
        <dbReference type="ARBA" id="ARBA00022963"/>
    </source>
</evidence>